<feature type="region of interest" description="Disordered" evidence="1">
    <location>
        <begin position="1"/>
        <end position="57"/>
    </location>
</feature>
<dbReference type="OrthoDB" id="10359770at2759"/>
<evidence type="ECO:0008006" key="4">
    <source>
        <dbReference type="Google" id="ProtNLM"/>
    </source>
</evidence>
<gene>
    <name evidence="2" type="ORF">ALECFALPRED_000622</name>
</gene>
<comment type="caution">
    <text evidence="2">The sequence shown here is derived from an EMBL/GenBank/DDBJ whole genome shotgun (WGS) entry which is preliminary data.</text>
</comment>
<organism evidence="2 3">
    <name type="scientific">Alectoria fallacina</name>
    <dbReference type="NCBI Taxonomy" id="1903189"/>
    <lineage>
        <taxon>Eukaryota</taxon>
        <taxon>Fungi</taxon>
        <taxon>Dikarya</taxon>
        <taxon>Ascomycota</taxon>
        <taxon>Pezizomycotina</taxon>
        <taxon>Lecanoromycetes</taxon>
        <taxon>OSLEUM clade</taxon>
        <taxon>Lecanoromycetidae</taxon>
        <taxon>Lecanorales</taxon>
        <taxon>Lecanorineae</taxon>
        <taxon>Parmeliaceae</taxon>
        <taxon>Alectoria</taxon>
    </lineage>
</organism>
<proteinExistence type="predicted"/>
<accession>A0A8H3HWL7</accession>
<evidence type="ECO:0000256" key="1">
    <source>
        <dbReference type="SAM" id="MobiDB-lite"/>
    </source>
</evidence>
<keyword evidence="3" id="KW-1185">Reference proteome</keyword>
<dbReference type="EMBL" id="CAJPDR010000011">
    <property type="protein sequence ID" value="CAF9905452.1"/>
    <property type="molecule type" value="Genomic_DNA"/>
</dbReference>
<reference evidence="2" key="1">
    <citation type="submission" date="2021-03" db="EMBL/GenBank/DDBJ databases">
        <authorList>
            <person name="Tagirdzhanova G."/>
        </authorList>
    </citation>
    <scope>NUCLEOTIDE SEQUENCE</scope>
</reference>
<feature type="compositionally biased region" description="Polar residues" evidence="1">
    <location>
        <begin position="34"/>
        <end position="46"/>
    </location>
</feature>
<dbReference type="Proteomes" id="UP000664203">
    <property type="component" value="Unassembled WGS sequence"/>
</dbReference>
<protein>
    <recommendedName>
        <fullName evidence="4">Myb/SANT-like domain-containing protein</fullName>
    </recommendedName>
</protein>
<dbReference type="AlphaFoldDB" id="A0A8H3HWL7"/>
<evidence type="ECO:0000313" key="3">
    <source>
        <dbReference type="Proteomes" id="UP000664203"/>
    </source>
</evidence>
<sequence>MGGYQLQHRANSIRVTSNHRGNPPSKDLEDKNTAKTPQTNNSNDQNAAPPKRPQNRWRMPDERMELMCQYLAQAGKEKQAQDNHSRNNSHCTQHCVLPPDQMNSLVNLLTKIIKSRHQLYGNISFSRHDWNAITHAINKRYGGNTRSSVLECAMRAERYKYVIALFREAV</sequence>
<name>A0A8H3HWL7_9LECA</name>
<feature type="compositionally biased region" description="Polar residues" evidence="1">
    <location>
        <begin position="8"/>
        <end position="20"/>
    </location>
</feature>
<evidence type="ECO:0000313" key="2">
    <source>
        <dbReference type="EMBL" id="CAF9905452.1"/>
    </source>
</evidence>